<dbReference type="Proteomes" id="UP000190188">
    <property type="component" value="Unassembled WGS sequence"/>
</dbReference>
<gene>
    <name evidence="10" type="ORF">BVG16_17860</name>
</gene>
<dbReference type="PANTHER" id="PTHR30413:SF10">
    <property type="entry name" value="CAPSULE POLYSACCHARIDE EXPORT INNER-MEMBRANE PROTEIN CTRC"/>
    <property type="match status" value="1"/>
</dbReference>
<organism evidence="10 11">
    <name type="scientific">Paenibacillus selenitireducens</name>
    <dbReference type="NCBI Taxonomy" id="1324314"/>
    <lineage>
        <taxon>Bacteria</taxon>
        <taxon>Bacillati</taxon>
        <taxon>Bacillota</taxon>
        <taxon>Bacilli</taxon>
        <taxon>Bacillales</taxon>
        <taxon>Paenibacillaceae</taxon>
        <taxon>Paenibacillus</taxon>
    </lineage>
</organism>
<evidence type="ECO:0000256" key="7">
    <source>
        <dbReference type="ARBA" id="ARBA00023136"/>
    </source>
</evidence>
<dbReference type="GO" id="GO:0140359">
    <property type="term" value="F:ABC-type transporter activity"/>
    <property type="evidence" value="ECO:0007669"/>
    <property type="project" value="InterPro"/>
</dbReference>
<evidence type="ECO:0000259" key="9">
    <source>
        <dbReference type="PROSITE" id="PS51012"/>
    </source>
</evidence>
<name>A0A1T2X911_9BACL</name>
<feature type="domain" description="ABC transmembrane type-2" evidence="9">
    <location>
        <begin position="31"/>
        <end position="254"/>
    </location>
</feature>
<accession>A0A1T2X911</accession>
<feature type="transmembrane region" description="Helical" evidence="8">
    <location>
        <begin position="112"/>
        <end position="135"/>
    </location>
</feature>
<evidence type="ECO:0000313" key="10">
    <source>
        <dbReference type="EMBL" id="OPA76083.1"/>
    </source>
</evidence>
<feature type="transmembrane region" description="Helical" evidence="8">
    <location>
        <begin position="172"/>
        <end position="191"/>
    </location>
</feature>
<keyword evidence="4 8" id="KW-1003">Cell membrane</keyword>
<dbReference type="PANTHER" id="PTHR30413">
    <property type="entry name" value="INNER MEMBRANE TRANSPORT PERMEASE"/>
    <property type="match status" value="1"/>
</dbReference>
<keyword evidence="11" id="KW-1185">Reference proteome</keyword>
<feature type="transmembrane region" description="Helical" evidence="8">
    <location>
        <begin position="63"/>
        <end position="91"/>
    </location>
</feature>
<dbReference type="EMBL" id="MSZX01000007">
    <property type="protein sequence ID" value="OPA76083.1"/>
    <property type="molecule type" value="Genomic_DNA"/>
</dbReference>
<evidence type="ECO:0000256" key="2">
    <source>
        <dbReference type="ARBA" id="ARBA00007783"/>
    </source>
</evidence>
<sequence length="262" mass="30610">MRLFKELYHNKGTIFSFAKNDFKNRYAGSYLGIAWAFIQPLMQILIFWFVFQVGFRTTPVEDVPYIVWFICGMIPWFFLSEAIMGGTMSIVDYTYIVKKVVFNIKILPLIKVLVSSFVHLFFVVLLFVICALVNMSFTLHAVQIIYYSICIFVLALGLSYLTSSLVPFSKDVGQVVSIVLNFGFWLTPIVWNQNILSPTLLTIFKFNPAYYIVQGYRDALVYKVWFWERPLSTLYFWVAVIIIFFLGKFIFKRLKPHFADVL</sequence>
<dbReference type="PROSITE" id="PS51012">
    <property type="entry name" value="ABC_TM2"/>
    <property type="match status" value="1"/>
</dbReference>
<dbReference type="InterPro" id="IPR047817">
    <property type="entry name" value="ABC2_TM_bact-type"/>
</dbReference>
<comment type="subcellular location">
    <subcellularLocation>
        <location evidence="1 8">Cell membrane</location>
        <topology evidence="1 8">Multi-pass membrane protein</topology>
    </subcellularLocation>
</comment>
<dbReference type="InterPro" id="IPR013525">
    <property type="entry name" value="ABC2_TM"/>
</dbReference>
<keyword evidence="5 8" id="KW-0812">Transmembrane</keyword>
<comment type="caution">
    <text evidence="10">The sequence shown here is derived from an EMBL/GenBank/DDBJ whole genome shotgun (WGS) entry which is preliminary data.</text>
</comment>
<evidence type="ECO:0000313" key="11">
    <source>
        <dbReference type="Proteomes" id="UP000190188"/>
    </source>
</evidence>
<feature type="transmembrane region" description="Helical" evidence="8">
    <location>
        <begin position="29"/>
        <end position="51"/>
    </location>
</feature>
<evidence type="ECO:0000256" key="5">
    <source>
        <dbReference type="ARBA" id="ARBA00022692"/>
    </source>
</evidence>
<proteinExistence type="inferred from homology"/>
<dbReference type="GO" id="GO:0015920">
    <property type="term" value="P:lipopolysaccharide transport"/>
    <property type="evidence" value="ECO:0007669"/>
    <property type="project" value="TreeGrafter"/>
</dbReference>
<evidence type="ECO:0000256" key="1">
    <source>
        <dbReference type="ARBA" id="ARBA00004651"/>
    </source>
</evidence>
<dbReference type="STRING" id="1324314.BVG16_17860"/>
<reference evidence="10 11" key="1">
    <citation type="submission" date="2017-01" db="EMBL/GenBank/DDBJ databases">
        <title>Genome analysis of Paenibacillus selenitrireducens ES3-24.</title>
        <authorList>
            <person name="Xu D."/>
            <person name="Yao R."/>
            <person name="Zheng S."/>
        </authorList>
    </citation>
    <scope>NUCLEOTIDE SEQUENCE [LARGE SCALE GENOMIC DNA]</scope>
    <source>
        <strain evidence="10 11">ES3-24</strain>
    </source>
</reference>
<dbReference type="OrthoDB" id="9794365at2"/>
<evidence type="ECO:0000256" key="3">
    <source>
        <dbReference type="ARBA" id="ARBA00022448"/>
    </source>
</evidence>
<comment type="similarity">
    <text evidence="2 8">Belongs to the ABC-2 integral membrane protein family.</text>
</comment>
<evidence type="ECO:0000256" key="4">
    <source>
        <dbReference type="ARBA" id="ARBA00022475"/>
    </source>
</evidence>
<protein>
    <recommendedName>
        <fullName evidence="8">Transport permease protein</fullName>
    </recommendedName>
</protein>
<evidence type="ECO:0000256" key="6">
    <source>
        <dbReference type="ARBA" id="ARBA00022989"/>
    </source>
</evidence>
<feature type="transmembrane region" description="Helical" evidence="8">
    <location>
        <begin position="141"/>
        <end position="160"/>
    </location>
</feature>
<dbReference type="RefSeq" id="WP_078500221.1">
    <property type="nucleotide sequence ID" value="NZ_MSZX01000007.1"/>
</dbReference>
<evidence type="ECO:0000256" key="8">
    <source>
        <dbReference type="RuleBase" id="RU361157"/>
    </source>
</evidence>
<dbReference type="GO" id="GO:0005886">
    <property type="term" value="C:plasma membrane"/>
    <property type="evidence" value="ECO:0007669"/>
    <property type="project" value="UniProtKB-SubCell"/>
</dbReference>
<keyword evidence="7 8" id="KW-0472">Membrane</keyword>
<feature type="transmembrane region" description="Helical" evidence="8">
    <location>
        <begin position="234"/>
        <end position="251"/>
    </location>
</feature>
<keyword evidence="3 8" id="KW-0813">Transport</keyword>
<dbReference type="Pfam" id="PF01061">
    <property type="entry name" value="ABC2_membrane"/>
    <property type="match status" value="1"/>
</dbReference>
<keyword evidence="6 8" id="KW-1133">Transmembrane helix</keyword>
<dbReference type="AlphaFoldDB" id="A0A1T2X911"/>